<evidence type="ECO:0000256" key="3">
    <source>
        <dbReference type="ARBA" id="ARBA00022840"/>
    </source>
</evidence>
<dbReference type="Pfam" id="PF08279">
    <property type="entry name" value="HTH_11"/>
    <property type="match status" value="1"/>
</dbReference>
<dbReference type="KEGG" id="smai:EXU30_11060"/>
<feature type="DNA-binding region" description="H-T-H motif" evidence="6">
    <location>
        <begin position="24"/>
        <end position="43"/>
    </location>
</feature>
<keyword evidence="3 6" id="KW-0067">ATP-binding</keyword>
<dbReference type="NCBIfam" id="NF008850">
    <property type="entry name" value="PRK11886.1-5"/>
    <property type="match status" value="1"/>
</dbReference>
<comment type="similarity">
    <text evidence="6">Belongs to the biotin--protein ligase family.</text>
</comment>
<dbReference type="Gene3D" id="2.30.30.100">
    <property type="match status" value="1"/>
</dbReference>
<dbReference type="Proteomes" id="UP000291106">
    <property type="component" value="Chromosome"/>
</dbReference>
<keyword evidence="6" id="KW-0238">DNA-binding</keyword>
<dbReference type="InterPro" id="IPR013196">
    <property type="entry name" value="HTH_11"/>
</dbReference>
<dbReference type="EC" id="6.3.4.15" evidence="6"/>
<dbReference type="InterPro" id="IPR003142">
    <property type="entry name" value="BPL_C"/>
</dbReference>
<dbReference type="InterPro" id="IPR036388">
    <property type="entry name" value="WH-like_DNA-bd_sf"/>
</dbReference>
<keyword evidence="4 6" id="KW-0092">Biotin</keyword>
<gene>
    <name evidence="6 8" type="primary">birA</name>
    <name evidence="8" type="ORF">EXU30_11060</name>
</gene>
<feature type="binding site" evidence="6">
    <location>
        <position position="113"/>
    </location>
    <ligand>
        <name>biotin</name>
        <dbReference type="ChEBI" id="CHEBI:57586"/>
    </ligand>
</feature>
<evidence type="ECO:0000313" key="8">
    <source>
        <dbReference type="EMBL" id="QBF83173.1"/>
    </source>
</evidence>
<dbReference type="NCBIfam" id="NF008847">
    <property type="entry name" value="PRK11886.1-2"/>
    <property type="match status" value="1"/>
</dbReference>
<sequence>MSNQHWSRKRQILQLLSAQRFVSGETIAKHIGLSRGAVNQHIDAMAEYGIDIYSVKGKGYQLASAVSLIDEAELIANIDKRCFYFDEIDSTNAFVMGHAAELASGDFCVAEYQSQGRGRRGRAWQSPYGHHLYTSLFWRSQLAPQQLMGLSLVVGCALVKVLQDFGVTELGLKWPNDIYLEGRKLAGVLVELGQNQTQGVELVIGIGLNMNMPATQGNQIDQPWSDLSHLDKSMSKTQLLIALHKQLTCDLREFEANGLASFIERWNQADLFMQKQVKLLMAPNEVHGVYHGIDNQGAVVLETEAGMKSFIGGEITLRSN</sequence>
<organism evidence="8 9">
    <name type="scientific">Shewanella maritima</name>
    <dbReference type="NCBI Taxonomy" id="2520507"/>
    <lineage>
        <taxon>Bacteria</taxon>
        <taxon>Pseudomonadati</taxon>
        <taxon>Pseudomonadota</taxon>
        <taxon>Gammaproteobacteria</taxon>
        <taxon>Alteromonadales</taxon>
        <taxon>Shewanellaceae</taxon>
        <taxon>Shewanella</taxon>
    </lineage>
</organism>
<feature type="binding site" evidence="6">
    <location>
        <position position="184"/>
    </location>
    <ligand>
        <name>biotin</name>
        <dbReference type="ChEBI" id="CHEBI:57586"/>
    </ligand>
</feature>
<dbReference type="RefSeq" id="WP_130600031.1">
    <property type="nucleotide sequence ID" value="NZ_CP036200.1"/>
</dbReference>
<keyword evidence="9" id="KW-1185">Reference proteome</keyword>
<evidence type="ECO:0000256" key="4">
    <source>
        <dbReference type="ARBA" id="ARBA00023267"/>
    </source>
</evidence>
<evidence type="ECO:0000256" key="5">
    <source>
        <dbReference type="ARBA" id="ARBA00047846"/>
    </source>
</evidence>
<dbReference type="InterPro" id="IPR045864">
    <property type="entry name" value="aa-tRNA-synth_II/BPL/LPL"/>
</dbReference>
<dbReference type="GO" id="GO:0005524">
    <property type="term" value="F:ATP binding"/>
    <property type="evidence" value="ECO:0007669"/>
    <property type="project" value="UniProtKB-UniRule"/>
</dbReference>
<dbReference type="AlphaFoldDB" id="A0A411PI01"/>
<keyword evidence="6" id="KW-0678">Repressor</keyword>
<evidence type="ECO:0000256" key="2">
    <source>
        <dbReference type="ARBA" id="ARBA00022741"/>
    </source>
</evidence>
<dbReference type="PROSITE" id="PS51733">
    <property type="entry name" value="BPL_LPL_CATALYTIC"/>
    <property type="match status" value="1"/>
</dbReference>
<evidence type="ECO:0000256" key="6">
    <source>
        <dbReference type="HAMAP-Rule" id="MF_00978"/>
    </source>
</evidence>
<accession>A0A411PI01</accession>
<evidence type="ECO:0000313" key="9">
    <source>
        <dbReference type="Proteomes" id="UP000291106"/>
    </source>
</evidence>
<proteinExistence type="inferred from homology"/>
<dbReference type="PANTHER" id="PTHR12835:SF5">
    <property type="entry name" value="BIOTIN--PROTEIN LIGASE"/>
    <property type="match status" value="1"/>
</dbReference>
<comment type="catalytic activity">
    <reaction evidence="5 6">
        <text>biotin + L-lysyl-[protein] + ATP = N(6)-biotinyl-L-lysyl-[protein] + AMP + diphosphate + H(+)</text>
        <dbReference type="Rhea" id="RHEA:11756"/>
        <dbReference type="Rhea" id="RHEA-COMP:9752"/>
        <dbReference type="Rhea" id="RHEA-COMP:10505"/>
        <dbReference type="ChEBI" id="CHEBI:15378"/>
        <dbReference type="ChEBI" id="CHEBI:29969"/>
        <dbReference type="ChEBI" id="CHEBI:30616"/>
        <dbReference type="ChEBI" id="CHEBI:33019"/>
        <dbReference type="ChEBI" id="CHEBI:57586"/>
        <dbReference type="ChEBI" id="CHEBI:83144"/>
        <dbReference type="ChEBI" id="CHEBI:456215"/>
        <dbReference type="EC" id="6.3.4.15"/>
    </reaction>
</comment>
<dbReference type="GO" id="GO:0004077">
    <property type="term" value="F:biotin--[biotin carboxyl-carrier protein] ligase activity"/>
    <property type="evidence" value="ECO:0007669"/>
    <property type="project" value="UniProtKB-UniRule"/>
</dbReference>
<dbReference type="SUPFAM" id="SSF55681">
    <property type="entry name" value="Class II aaRS and biotin synthetases"/>
    <property type="match status" value="1"/>
</dbReference>
<dbReference type="InterPro" id="IPR004408">
    <property type="entry name" value="Biotin_CoA_COase_ligase"/>
</dbReference>
<dbReference type="EMBL" id="CP036200">
    <property type="protein sequence ID" value="QBF83173.1"/>
    <property type="molecule type" value="Genomic_DNA"/>
</dbReference>
<feature type="binding site" evidence="6">
    <location>
        <begin position="117"/>
        <end position="119"/>
    </location>
    <ligand>
        <name>biotin</name>
        <dbReference type="ChEBI" id="CHEBI:57586"/>
    </ligand>
</feature>
<dbReference type="Gene3D" id="1.10.10.10">
    <property type="entry name" value="Winged helix-like DNA-binding domain superfamily/Winged helix DNA-binding domain"/>
    <property type="match status" value="1"/>
</dbReference>
<dbReference type="SUPFAM" id="SSF50037">
    <property type="entry name" value="C-terminal domain of transcriptional repressors"/>
    <property type="match status" value="1"/>
</dbReference>
<evidence type="ECO:0000256" key="1">
    <source>
        <dbReference type="ARBA" id="ARBA00022598"/>
    </source>
</evidence>
<reference evidence="8 9" key="1">
    <citation type="submission" date="2019-02" db="EMBL/GenBank/DDBJ databases">
        <title>Shewanella sp. D4-2 isolated from Dokdo Island.</title>
        <authorList>
            <person name="Baek K."/>
        </authorList>
    </citation>
    <scope>NUCLEOTIDE SEQUENCE [LARGE SCALE GENOMIC DNA]</scope>
    <source>
        <strain evidence="8 9">D4-2</strain>
    </source>
</reference>
<dbReference type="OrthoDB" id="9807064at2"/>
<keyword evidence="2 6" id="KW-0547">Nucleotide-binding</keyword>
<dbReference type="Gene3D" id="3.30.930.10">
    <property type="entry name" value="Bira Bifunctional Protein, Domain 2"/>
    <property type="match status" value="1"/>
</dbReference>
<dbReference type="Pfam" id="PF03099">
    <property type="entry name" value="BPL_LplA_LipB"/>
    <property type="match status" value="1"/>
</dbReference>
<dbReference type="InterPro" id="IPR004143">
    <property type="entry name" value="BPL_LPL_catalytic"/>
</dbReference>
<dbReference type="NCBIfam" id="TIGR00121">
    <property type="entry name" value="birA_ligase"/>
    <property type="match status" value="1"/>
</dbReference>
<keyword evidence="6" id="KW-0804">Transcription</keyword>
<dbReference type="SUPFAM" id="SSF46785">
    <property type="entry name" value="Winged helix' DNA-binding domain"/>
    <property type="match status" value="1"/>
</dbReference>
<keyword evidence="1 6" id="KW-0436">Ligase</keyword>
<evidence type="ECO:0000259" key="7">
    <source>
        <dbReference type="PROSITE" id="PS51733"/>
    </source>
</evidence>
<dbReference type="InterPro" id="IPR036390">
    <property type="entry name" value="WH_DNA-bd_sf"/>
</dbReference>
<protein>
    <recommendedName>
        <fullName evidence="6">Bifunctional ligase/repressor BirA</fullName>
    </recommendedName>
    <alternativeName>
        <fullName evidence="6">Biotin operon repressor</fullName>
    </alternativeName>
    <alternativeName>
        <fullName evidence="6">Biotin--[acetyl-CoA-carboxylase] ligase</fullName>
        <ecNumber evidence="6">6.3.4.15</ecNumber>
    </alternativeName>
    <alternativeName>
        <fullName evidence="6">Biotin--protein ligase</fullName>
    </alternativeName>
    <alternativeName>
        <fullName evidence="6">Biotin-[acetyl-CoA carboxylase] synthetase</fullName>
    </alternativeName>
</protein>
<dbReference type="InterPro" id="IPR008988">
    <property type="entry name" value="Transcriptional_repressor_C"/>
</dbReference>
<keyword evidence="6" id="KW-0805">Transcription regulation</keyword>
<dbReference type="InterPro" id="IPR030855">
    <property type="entry name" value="Bifunct_BirA"/>
</dbReference>
<dbReference type="GO" id="GO:0003677">
    <property type="term" value="F:DNA binding"/>
    <property type="evidence" value="ECO:0007669"/>
    <property type="project" value="UniProtKB-UniRule"/>
</dbReference>
<comment type="function">
    <text evidence="6">Acts both as a biotin--[acetyl-CoA-carboxylase] ligase and a biotin-operon repressor. In the presence of ATP, BirA activates biotin to form the BirA-biotinyl-5'-adenylate (BirA-bio-5'-AMP or holoBirA) complex. HoloBirA can either transfer the biotinyl moiety to the biotin carboxyl carrier protein (BCCP) subunit of acetyl-CoA carboxylase, or bind to the biotin operator site and inhibit transcription of the operon.</text>
</comment>
<dbReference type="GO" id="GO:0005737">
    <property type="term" value="C:cytoplasm"/>
    <property type="evidence" value="ECO:0007669"/>
    <property type="project" value="TreeGrafter"/>
</dbReference>
<feature type="domain" description="BPL/LPL catalytic" evidence="7">
    <location>
        <begin position="77"/>
        <end position="255"/>
    </location>
</feature>
<dbReference type="HAMAP" id="MF_00978">
    <property type="entry name" value="Bifunct_BirA"/>
    <property type="match status" value="1"/>
</dbReference>
<dbReference type="Pfam" id="PF02237">
    <property type="entry name" value="BPL_C"/>
    <property type="match status" value="1"/>
</dbReference>
<dbReference type="CDD" id="cd16442">
    <property type="entry name" value="BPL"/>
    <property type="match status" value="1"/>
</dbReference>
<name>A0A411PI01_9GAMM</name>
<dbReference type="GO" id="GO:0006355">
    <property type="term" value="P:regulation of DNA-templated transcription"/>
    <property type="evidence" value="ECO:0007669"/>
    <property type="project" value="UniProtKB-UniRule"/>
</dbReference>
<dbReference type="PANTHER" id="PTHR12835">
    <property type="entry name" value="BIOTIN PROTEIN LIGASE"/>
    <property type="match status" value="1"/>
</dbReference>
<feature type="binding site" evidence="6">
    <location>
        <begin position="90"/>
        <end position="92"/>
    </location>
    <ligand>
        <name>biotin</name>
        <dbReference type="ChEBI" id="CHEBI:57586"/>
    </ligand>
</feature>